<dbReference type="AlphaFoldDB" id="A0AAE3U940"/>
<dbReference type="CDD" id="cd00782">
    <property type="entry name" value="MutL_Trans"/>
    <property type="match status" value="1"/>
</dbReference>
<reference evidence="9" key="1">
    <citation type="submission" date="2023-05" db="EMBL/GenBank/DDBJ databases">
        <authorList>
            <person name="Zhang X."/>
        </authorList>
    </citation>
    <scope>NUCLEOTIDE SEQUENCE</scope>
    <source>
        <strain evidence="9">YF14B1</strain>
    </source>
</reference>
<dbReference type="SMART" id="SM00853">
    <property type="entry name" value="MutL_C"/>
    <property type="match status" value="1"/>
</dbReference>
<keyword evidence="3 5" id="KW-0227">DNA damage</keyword>
<feature type="region of interest" description="Disordered" evidence="6">
    <location>
        <begin position="348"/>
        <end position="383"/>
    </location>
</feature>
<keyword evidence="4 5" id="KW-0234">DNA repair</keyword>
<dbReference type="GO" id="GO:0032300">
    <property type="term" value="C:mismatch repair complex"/>
    <property type="evidence" value="ECO:0007669"/>
    <property type="project" value="InterPro"/>
</dbReference>
<evidence type="ECO:0000259" key="8">
    <source>
        <dbReference type="SMART" id="SM01340"/>
    </source>
</evidence>
<feature type="domain" description="DNA mismatch repair protein S5" evidence="8">
    <location>
        <begin position="209"/>
        <end position="327"/>
    </location>
</feature>
<dbReference type="InterPro" id="IPR020568">
    <property type="entry name" value="Ribosomal_Su5_D2-typ_SF"/>
</dbReference>
<dbReference type="InterPro" id="IPR038973">
    <property type="entry name" value="MutL/Mlh/Pms-like"/>
</dbReference>
<dbReference type="InterPro" id="IPR042121">
    <property type="entry name" value="MutL_C_regsub"/>
</dbReference>
<dbReference type="InterPro" id="IPR037198">
    <property type="entry name" value="MutL_C_sf"/>
</dbReference>
<dbReference type="InterPro" id="IPR020667">
    <property type="entry name" value="DNA_mismatch_repair_MutL"/>
</dbReference>
<dbReference type="HAMAP" id="MF_00149">
    <property type="entry name" value="DNA_mis_repair"/>
    <property type="match status" value="1"/>
</dbReference>
<dbReference type="GO" id="GO:0005524">
    <property type="term" value="F:ATP binding"/>
    <property type="evidence" value="ECO:0007669"/>
    <property type="project" value="InterPro"/>
</dbReference>
<evidence type="ECO:0000256" key="4">
    <source>
        <dbReference type="ARBA" id="ARBA00023204"/>
    </source>
</evidence>
<evidence type="ECO:0000259" key="7">
    <source>
        <dbReference type="SMART" id="SM00853"/>
    </source>
</evidence>
<dbReference type="InterPro" id="IPR014721">
    <property type="entry name" value="Ribsml_uS5_D2-typ_fold_subgr"/>
</dbReference>
<dbReference type="InterPro" id="IPR014790">
    <property type="entry name" value="MutL_C"/>
</dbReference>
<dbReference type="EMBL" id="JASJOS010000005">
    <property type="protein sequence ID" value="MDJ1481339.1"/>
    <property type="molecule type" value="Genomic_DNA"/>
</dbReference>
<evidence type="ECO:0000256" key="5">
    <source>
        <dbReference type="HAMAP-Rule" id="MF_00149"/>
    </source>
</evidence>
<feature type="compositionally biased region" description="Low complexity" evidence="6">
    <location>
        <begin position="372"/>
        <end position="381"/>
    </location>
</feature>
<sequence>MNDIIKLLPDSIANQIAAGEVVQRPASVVKELLENAIDAQAKHIQLIVKDAGRTSIQVIDDGIGMTETDARMCFERHATSKIRQANDLFAIRTMGFRGEAMASIAAVAQVELRTRQAQAEIGTMIRIEASDLKAQEPVSTPVGTHIQVKNLFFNVPARRNFLRSNAVEMRHILDEFQHVALAHPEISFTMYQNDLETYNLPAGKLSQRIVNLFGKSYRDQLISCQEGTDYVTITGYIGKPEFSKKTRGEQFFFVNKRFIKHNYLHHAIMTAYEGLLADESYPFYTLFIEIDPAHIDINVHPTKTEIKFDDERAIYAVVQSTIRKALGMHHLSPTLDFDQSTSFMFSTPVTENKNTNSHPSSTNLFSNPPKASGSTNSTTSSSEKDNVNFITIESDLRRQNNQKNWSVLYKDFQEAFPKEQVKQEEPEQIVLTLESKVNRLPGDTISSSSERLENEGLAYQMHNSYIVSQVSNGMMLIDQRAAHERILYEKFLNTLSKRNATSQQLLFPKVVELSSPDFELIMEITDEIKHLGFEIGILGRNTIAIQGIPAEIPDGQEKEVLEGLIEQFKWHQSELNLGRRENIARSLAKRSAIKHGHKLTSIEMQTLITQLFASSNPNYAPDGTPTLVILTLDKIGSFFTK</sequence>
<dbReference type="Gene3D" id="3.30.565.10">
    <property type="entry name" value="Histidine kinase-like ATPase, C-terminal domain"/>
    <property type="match status" value="1"/>
</dbReference>
<dbReference type="Pfam" id="PF08676">
    <property type="entry name" value="MutL_C"/>
    <property type="match status" value="1"/>
</dbReference>
<accession>A0AAE3U940</accession>
<dbReference type="NCBIfam" id="TIGR00585">
    <property type="entry name" value="mutl"/>
    <property type="match status" value="1"/>
</dbReference>
<feature type="compositionally biased region" description="Polar residues" evidence="6">
    <location>
        <begin position="348"/>
        <end position="366"/>
    </location>
</feature>
<dbReference type="SUPFAM" id="SSF118116">
    <property type="entry name" value="DNA mismatch repair protein MutL"/>
    <property type="match status" value="1"/>
</dbReference>
<evidence type="ECO:0000256" key="2">
    <source>
        <dbReference type="ARBA" id="ARBA00021975"/>
    </source>
</evidence>
<dbReference type="SUPFAM" id="SSF54211">
    <property type="entry name" value="Ribosomal protein S5 domain 2-like"/>
    <property type="match status" value="1"/>
</dbReference>
<dbReference type="InterPro" id="IPR002099">
    <property type="entry name" value="MutL/Mlh/PMS"/>
</dbReference>
<name>A0AAE3U940_9BACT</name>
<comment type="caution">
    <text evidence="9">The sequence shown here is derived from an EMBL/GenBank/DDBJ whole genome shotgun (WGS) entry which is preliminary data.</text>
</comment>
<keyword evidence="9" id="KW-0540">Nuclease</keyword>
<dbReference type="GO" id="GO:0006298">
    <property type="term" value="P:mismatch repair"/>
    <property type="evidence" value="ECO:0007669"/>
    <property type="project" value="UniProtKB-UniRule"/>
</dbReference>
<evidence type="ECO:0000313" key="10">
    <source>
        <dbReference type="Proteomes" id="UP001241110"/>
    </source>
</evidence>
<evidence type="ECO:0000256" key="3">
    <source>
        <dbReference type="ARBA" id="ARBA00022763"/>
    </source>
</evidence>
<dbReference type="RefSeq" id="WP_313978967.1">
    <property type="nucleotide sequence ID" value="NZ_JASJOS010000005.1"/>
</dbReference>
<dbReference type="InterPro" id="IPR013507">
    <property type="entry name" value="DNA_mismatch_S5_2-like"/>
</dbReference>
<protein>
    <recommendedName>
        <fullName evidence="2 5">DNA mismatch repair protein MutL</fullName>
    </recommendedName>
</protein>
<dbReference type="InterPro" id="IPR042120">
    <property type="entry name" value="MutL_C_dimsub"/>
</dbReference>
<keyword evidence="9" id="KW-0255">Endonuclease</keyword>
<dbReference type="SMART" id="SM01340">
    <property type="entry name" value="DNA_mis_repair"/>
    <property type="match status" value="1"/>
</dbReference>
<evidence type="ECO:0000256" key="6">
    <source>
        <dbReference type="SAM" id="MobiDB-lite"/>
    </source>
</evidence>
<dbReference type="CDD" id="cd16926">
    <property type="entry name" value="HATPase_MutL-MLH-PMS-like"/>
    <property type="match status" value="1"/>
</dbReference>
<evidence type="ECO:0000256" key="1">
    <source>
        <dbReference type="ARBA" id="ARBA00006082"/>
    </source>
</evidence>
<gene>
    <name evidence="5 9" type="primary">mutL</name>
    <name evidence="9" type="ORF">QNI16_12650</name>
</gene>
<dbReference type="PANTHER" id="PTHR10073:SF12">
    <property type="entry name" value="DNA MISMATCH REPAIR PROTEIN MLH1"/>
    <property type="match status" value="1"/>
</dbReference>
<dbReference type="Gene3D" id="3.30.1370.100">
    <property type="entry name" value="MutL, C-terminal domain, regulatory subdomain"/>
    <property type="match status" value="1"/>
</dbReference>
<feature type="domain" description="MutL C-terminal dimerisation" evidence="7">
    <location>
        <begin position="457"/>
        <end position="599"/>
    </location>
</feature>
<dbReference type="Pfam" id="PF13589">
    <property type="entry name" value="HATPase_c_3"/>
    <property type="match status" value="1"/>
</dbReference>
<proteinExistence type="inferred from homology"/>
<evidence type="ECO:0000313" key="9">
    <source>
        <dbReference type="EMBL" id="MDJ1481339.1"/>
    </source>
</evidence>
<dbReference type="GO" id="GO:0004519">
    <property type="term" value="F:endonuclease activity"/>
    <property type="evidence" value="ECO:0007669"/>
    <property type="project" value="UniProtKB-KW"/>
</dbReference>
<dbReference type="Proteomes" id="UP001241110">
    <property type="component" value="Unassembled WGS sequence"/>
</dbReference>
<dbReference type="FunFam" id="3.30.565.10:FF:000003">
    <property type="entry name" value="DNA mismatch repair endonuclease MutL"/>
    <property type="match status" value="1"/>
</dbReference>
<dbReference type="GO" id="GO:0030983">
    <property type="term" value="F:mismatched DNA binding"/>
    <property type="evidence" value="ECO:0007669"/>
    <property type="project" value="InterPro"/>
</dbReference>
<dbReference type="PANTHER" id="PTHR10073">
    <property type="entry name" value="DNA MISMATCH REPAIR PROTEIN MLH, PMS, MUTL"/>
    <property type="match status" value="1"/>
</dbReference>
<comment type="similarity">
    <text evidence="1 5">Belongs to the DNA mismatch repair MutL/HexB family.</text>
</comment>
<dbReference type="Gene3D" id="3.30.230.10">
    <property type="match status" value="1"/>
</dbReference>
<keyword evidence="9" id="KW-0378">Hydrolase</keyword>
<dbReference type="GO" id="GO:0140664">
    <property type="term" value="F:ATP-dependent DNA damage sensor activity"/>
    <property type="evidence" value="ECO:0007669"/>
    <property type="project" value="InterPro"/>
</dbReference>
<dbReference type="InterPro" id="IPR036890">
    <property type="entry name" value="HATPase_C_sf"/>
</dbReference>
<dbReference type="GO" id="GO:0016887">
    <property type="term" value="F:ATP hydrolysis activity"/>
    <property type="evidence" value="ECO:0007669"/>
    <property type="project" value="InterPro"/>
</dbReference>
<dbReference type="SUPFAM" id="SSF55874">
    <property type="entry name" value="ATPase domain of HSP90 chaperone/DNA topoisomerase II/histidine kinase"/>
    <property type="match status" value="1"/>
</dbReference>
<comment type="function">
    <text evidence="5">This protein is involved in the repair of mismatches in DNA. It is required for dam-dependent methyl-directed DNA mismatch repair. May act as a 'molecular matchmaker', a protein that promotes the formation of a stable complex between two or more DNA-binding proteins in an ATP-dependent manner without itself being part of a final effector complex.</text>
</comment>
<organism evidence="9 10">
    <name type="scientific">Xanthocytophaga flava</name>
    <dbReference type="NCBI Taxonomy" id="3048013"/>
    <lineage>
        <taxon>Bacteria</taxon>
        <taxon>Pseudomonadati</taxon>
        <taxon>Bacteroidota</taxon>
        <taxon>Cytophagia</taxon>
        <taxon>Cytophagales</taxon>
        <taxon>Rhodocytophagaceae</taxon>
        <taxon>Xanthocytophaga</taxon>
    </lineage>
</organism>
<dbReference type="Pfam" id="PF01119">
    <property type="entry name" value="DNA_mis_repair"/>
    <property type="match status" value="1"/>
</dbReference>
<dbReference type="Gene3D" id="3.30.1540.20">
    <property type="entry name" value="MutL, C-terminal domain, dimerisation subdomain"/>
    <property type="match status" value="1"/>
</dbReference>